<evidence type="ECO:0000313" key="2">
    <source>
        <dbReference type="Proteomes" id="UP001500298"/>
    </source>
</evidence>
<comment type="caution">
    <text evidence="1">The sequence shown here is derived from an EMBL/GenBank/DDBJ whole genome shotgun (WGS) entry which is preliminary data.</text>
</comment>
<evidence type="ECO:0008006" key="3">
    <source>
        <dbReference type="Google" id="ProtNLM"/>
    </source>
</evidence>
<protein>
    <recommendedName>
        <fullName evidence="3">Late embryogenesis abundant protein LEA-2 subgroup domain-containing protein</fullName>
    </recommendedName>
</protein>
<reference evidence="2" key="1">
    <citation type="journal article" date="2019" name="Int. J. Syst. Evol. Microbiol.">
        <title>The Global Catalogue of Microorganisms (GCM) 10K type strain sequencing project: providing services to taxonomists for standard genome sequencing and annotation.</title>
        <authorList>
            <consortium name="The Broad Institute Genomics Platform"/>
            <consortium name="The Broad Institute Genome Sequencing Center for Infectious Disease"/>
            <person name="Wu L."/>
            <person name="Ma J."/>
        </authorList>
    </citation>
    <scope>NUCLEOTIDE SEQUENCE [LARGE SCALE GENOMIC DNA]</scope>
    <source>
        <strain evidence="2">JCM 18326</strain>
    </source>
</reference>
<dbReference type="EMBL" id="BAABJX010000038">
    <property type="protein sequence ID" value="GAA4839706.1"/>
    <property type="molecule type" value="Genomic_DNA"/>
</dbReference>
<dbReference type="RefSeq" id="WP_345372490.1">
    <property type="nucleotide sequence ID" value="NZ_BAABJX010000038.1"/>
</dbReference>
<gene>
    <name evidence="1" type="ORF">GCM10023331_26130</name>
</gene>
<dbReference type="Proteomes" id="UP001500298">
    <property type="component" value="Unassembled WGS sequence"/>
</dbReference>
<accession>A0ABP9DGM2</accession>
<proteinExistence type="predicted"/>
<sequence>MKNLTWIAGAGGLAALGYWYYNHVVEQVKNSVSTSIQSFKVHKVSLRELVFRLQVGIRNDSTWGFDMEHLNVTVAVMEENGSTTEIANGIPLQKVRIEGNGKTTSLPEIIIKASTLNVGVLALSFLSSKKVPKMVVTAKAKVGGEMIEETEVFDLNERNEN</sequence>
<organism evidence="1 2">
    <name type="scientific">Algivirga pacifica</name>
    <dbReference type="NCBI Taxonomy" id="1162670"/>
    <lineage>
        <taxon>Bacteria</taxon>
        <taxon>Pseudomonadati</taxon>
        <taxon>Bacteroidota</taxon>
        <taxon>Cytophagia</taxon>
        <taxon>Cytophagales</taxon>
        <taxon>Flammeovirgaceae</taxon>
        <taxon>Algivirga</taxon>
    </lineage>
</organism>
<evidence type="ECO:0000313" key="1">
    <source>
        <dbReference type="EMBL" id="GAA4839706.1"/>
    </source>
</evidence>
<keyword evidence="2" id="KW-1185">Reference proteome</keyword>
<dbReference type="Gene3D" id="2.60.40.1820">
    <property type="match status" value="1"/>
</dbReference>
<name>A0ABP9DGM2_9BACT</name>